<accession>A0A5C6XI50</accession>
<dbReference type="SUPFAM" id="SSF82693">
    <property type="entry name" value="Multidrug efflux transporter AcrB pore domain, PN1, PN2, PC1 and PC2 subdomains"/>
    <property type="match status" value="3"/>
</dbReference>
<feature type="transmembrane region" description="Helical" evidence="4">
    <location>
        <begin position="967"/>
        <end position="990"/>
    </location>
</feature>
<dbReference type="EMBL" id="VOSL01000002">
    <property type="protein sequence ID" value="TXD44567.1"/>
    <property type="molecule type" value="Genomic_DNA"/>
</dbReference>
<reference evidence="5 6" key="1">
    <citation type="submission" date="2019-08" db="EMBL/GenBank/DDBJ databases">
        <title>Bradymonadales sp. TMQ2.</title>
        <authorList>
            <person name="Liang Q."/>
        </authorList>
    </citation>
    <scope>NUCLEOTIDE SEQUENCE [LARGE SCALE GENOMIC DNA]</scope>
    <source>
        <strain evidence="5 6">TMQ2</strain>
    </source>
</reference>
<dbReference type="Gene3D" id="3.30.70.1430">
    <property type="entry name" value="Multidrug efflux transporter AcrB pore domain"/>
    <property type="match status" value="2"/>
</dbReference>
<dbReference type="PROSITE" id="PS51257">
    <property type="entry name" value="PROKAR_LIPOPROTEIN"/>
    <property type="match status" value="1"/>
</dbReference>
<feature type="region of interest" description="Disordered" evidence="3">
    <location>
        <begin position="1073"/>
        <end position="1107"/>
    </location>
</feature>
<dbReference type="SUPFAM" id="SSF82866">
    <property type="entry name" value="Multidrug efflux transporter AcrB transmembrane domain"/>
    <property type="match status" value="2"/>
</dbReference>
<dbReference type="SUPFAM" id="SSF82714">
    <property type="entry name" value="Multidrug efflux transporter AcrB TolC docking domain, DN and DC subdomains"/>
    <property type="match status" value="2"/>
</dbReference>
<feature type="transmembrane region" description="Helical" evidence="4">
    <location>
        <begin position="398"/>
        <end position="421"/>
    </location>
</feature>
<feature type="transmembrane region" description="Helical" evidence="4">
    <location>
        <begin position="12"/>
        <end position="29"/>
    </location>
</feature>
<organism evidence="5 6">
    <name type="scientific">Lujinxingia vulgaris</name>
    <dbReference type="NCBI Taxonomy" id="2600176"/>
    <lineage>
        <taxon>Bacteria</taxon>
        <taxon>Deltaproteobacteria</taxon>
        <taxon>Bradymonadales</taxon>
        <taxon>Lujinxingiaceae</taxon>
        <taxon>Lujinxingia</taxon>
    </lineage>
</organism>
<dbReference type="OrthoDB" id="9807612at2"/>
<dbReference type="Gene3D" id="1.20.1600.10">
    <property type="entry name" value="Outer membrane efflux proteins (OEP)"/>
    <property type="match status" value="1"/>
</dbReference>
<dbReference type="InterPro" id="IPR027463">
    <property type="entry name" value="AcrB_DN_DC_subdom"/>
</dbReference>
<name>A0A5C6XI50_9DELT</name>
<comment type="caution">
    <text evidence="5">The sequence shown here is derived from an EMBL/GenBank/DDBJ whole genome shotgun (WGS) entry which is preliminary data.</text>
</comment>
<feature type="coiled-coil region" evidence="2">
    <location>
        <begin position="1416"/>
        <end position="1459"/>
    </location>
</feature>
<keyword evidence="4" id="KW-1133">Transmembrane helix</keyword>
<evidence type="ECO:0000313" key="5">
    <source>
        <dbReference type="EMBL" id="TXD44567.1"/>
    </source>
</evidence>
<dbReference type="PANTHER" id="PTHR32063">
    <property type="match status" value="1"/>
</dbReference>
<feature type="compositionally biased region" description="Acidic residues" evidence="3">
    <location>
        <begin position="1078"/>
        <end position="1099"/>
    </location>
</feature>
<evidence type="ECO:0000256" key="1">
    <source>
        <dbReference type="ARBA" id="ARBA00007613"/>
    </source>
</evidence>
<evidence type="ECO:0000256" key="2">
    <source>
        <dbReference type="SAM" id="Coils"/>
    </source>
</evidence>
<dbReference type="Pfam" id="PF02321">
    <property type="entry name" value="OEP"/>
    <property type="match status" value="2"/>
</dbReference>
<feature type="transmembrane region" description="Helical" evidence="4">
    <location>
        <begin position="894"/>
        <end position="912"/>
    </location>
</feature>
<dbReference type="Pfam" id="PF00873">
    <property type="entry name" value="ACR_tran"/>
    <property type="match status" value="1"/>
</dbReference>
<dbReference type="InterPro" id="IPR001036">
    <property type="entry name" value="Acrflvin-R"/>
</dbReference>
<proteinExistence type="inferred from homology"/>
<feature type="transmembrane region" description="Helical" evidence="4">
    <location>
        <begin position="344"/>
        <end position="362"/>
    </location>
</feature>
<feature type="coiled-coil region" evidence="2">
    <location>
        <begin position="1290"/>
        <end position="1317"/>
    </location>
</feature>
<dbReference type="GO" id="GO:0042910">
    <property type="term" value="F:xenobiotic transmembrane transporter activity"/>
    <property type="evidence" value="ECO:0007669"/>
    <property type="project" value="TreeGrafter"/>
</dbReference>
<sequence>MRLTRFSIDHAVAVYVLIACIIIGGLLSYRSLPREAAPDIAIPIVMVSTPYFGVSPADIETLVTQPMERQFKNLRDLKEMTSTSAESASLIVLEFDPEVDIDEVLQRIRVEVDKARPDIPPDAEDTEVMEINSSDWPILVANVAGDLDPVRLKALAEDMQDDLEALPGVLRVSLAGGVEREIHVLLNPERMRQLGVSANDVSQALQSENINLPGGSIDIGSMKYTVRVAGEFDELESMRHIVVKSPDGNPIYLRDVAEIEDGFEDPTTFSRLTTWKENAAGERIPVTKTNVSLAIVKRSGENIVAIAEAAKEVIDRYDQQAGESVQITIVNDMSKNIAATVRELENNIISGMILVLLVLFFFMGGARNALFVAVSVPMSMLITFLVLSMLGITLNMVVLFSLLLALGMLVDNAIVIVENIYRHASSGKDRVTAAYEGTKEVGWAVIASTATTVAAFFPMLFWPGVMGEFMGFLPLTVIITLLSSLFVALVINPTLCATLLKVQDGVSFDEDSVPDLWIYRAYRNSLEFALNHRIIVALIAVGVFVGTFMIFGATSRGVEFFPKTTPEQFSVQVTLPDGTNIEETRNTLESLQGPLATAPDLVTAWITDTGTQGGGQAGGGGEAPHYGQITVELKSIEDQPSDPNVFIEKLRQTFSKVPGAEIIMATQSMGPPTGDPISIEIAGDDLSTLASISQQVLQEVRTIEGVIDLTDNLELTRPEIHVEIDRARAAVLGLSTQSVAQTVRTAINGSEAGVFREADEEYDILVRLPEDRRRAIADISQLTVVNKDGVHIPLVEVAEVVVRGGSGSIRRKDQERVVTVSGNVADGYLPAVALAEAQERLADLKLPAGYEIRYTGESQDQEEAAAFLGNALLAAVFLILLILVTQFNSIAQPFIIMFTVFLSLIGVLWSLIVTQAPFGIIMTGIGIISLAGVVVNNAIVLIDYINQLRARGWDRRDALIQAGLVRFRPVMLTAITTILGLLPIVLGVSIDFIDQSVTFGGASVEMWGPMGVAVTGGLLVATLLTLIVVPVLYSMFDSLSDLSQRIFKRVAAAGLVLSLMMLVLPAVTSAQEAPAGDDVSEQTQTDDEAELFPEVDDPGQIERRSLDDAEIESEVTIDVARTLTLEEARQLVREQSFDVQLAQNQVDSANTVIRQAYSALFPRFTASGNYTVNQEEVVLDFGDSLPPGIEVPPSVVQPKTDYRWNVAASMRVNFRSWPLIRQAYAQRDLAQAQVEMTREALDQAAVSTYFNLVMVRRMIDISVQQARSAQTVLGFTEAQVAAGTATEFELTRAQLRAVQTQKEVDRARQQYIQVRKAFAELLQTDDDFDVEVPERPEEVQGDDLVERAEENRAAFEVNRLAMEVADLGIEDIYYQYLPSLSATFSYGGGKSTALAPGDPRWVLTLGAEWTLWDGGLREAQLKQAQAQRVAAELRQEQTRHQIASEIDQARADVEAARIQLDSGVTELELAQRGVEQAETAFRYGVATQLDVINAQDQLRLAQLARVQDELQLEMAVYNLQTLVEGLNP</sequence>
<evidence type="ECO:0000313" key="6">
    <source>
        <dbReference type="Proteomes" id="UP000321046"/>
    </source>
</evidence>
<feature type="transmembrane region" description="Helical" evidence="4">
    <location>
        <begin position="369"/>
        <end position="392"/>
    </location>
</feature>
<dbReference type="PRINTS" id="PR00702">
    <property type="entry name" value="ACRIFLAVINRP"/>
</dbReference>
<dbReference type="PANTHER" id="PTHR32063:SF33">
    <property type="entry name" value="RND SUPERFAMILY EFFLUX PUMP PERMEASE COMPONENT"/>
    <property type="match status" value="1"/>
</dbReference>
<dbReference type="RefSeq" id="WP_146972060.1">
    <property type="nucleotide sequence ID" value="NZ_VOSL01000002.1"/>
</dbReference>
<dbReference type="GO" id="GO:0005886">
    <property type="term" value="C:plasma membrane"/>
    <property type="evidence" value="ECO:0007669"/>
    <property type="project" value="TreeGrafter"/>
</dbReference>
<dbReference type="InterPro" id="IPR003423">
    <property type="entry name" value="OMP_efflux"/>
</dbReference>
<feature type="transmembrane region" description="Helical" evidence="4">
    <location>
        <begin position="441"/>
        <end position="463"/>
    </location>
</feature>
<feature type="transmembrane region" description="Helical" evidence="4">
    <location>
        <begin position="1010"/>
        <end position="1034"/>
    </location>
</feature>
<dbReference type="Gene3D" id="1.20.1640.10">
    <property type="entry name" value="Multidrug efflux transporter AcrB transmembrane domain"/>
    <property type="match status" value="2"/>
</dbReference>
<dbReference type="Gene3D" id="3.30.70.1320">
    <property type="entry name" value="Multidrug efflux transporter AcrB pore domain like"/>
    <property type="match status" value="1"/>
</dbReference>
<comment type="similarity">
    <text evidence="1">Belongs to the outer membrane factor (OMF) (TC 1.B.17) family.</text>
</comment>
<evidence type="ECO:0000256" key="3">
    <source>
        <dbReference type="SAM" id="MobiDB-lite"/>
    </source>
</evidence>
<feature type="transmembrane region" description="Helical" evidence="4">
    <location>
        <begin position="867"/>
        <end position="887"/>
    </location>
</feature>
<dbReference type="Proteomes" id="UP000321046">
    <property type="component" value="Unassembled WGS sequence"/>
</dbReference>
<keyword evidence="4" id="KW-0472">Membrane</keyword>
<keyword evidence="2" id="KW-0175">Coiled coil</keyword>
<feature type="transmembrane region" description="Helical" evidence="4">
    <location>
        <begin position="918"/>
        <end position="946"/>
    </location>
</feature>
<dbReference type="Gene3D" id="3.30.2090.10">
    <property type="entry name" value="Multidrug efflux transporter AcrB TolC docking domain, DN and DC subdomains"/>
    <property type="match status" value="2"/>
</dbReference>
<dbReference type="GO" id="GO:0015562">
    <property type="term" value="F:efflux transmembrane transporter activity"/>
    <property type="evidence" value="ECO:0007669"/>
    <property type="project" value="InterPro"/>
</dbReference>
<feature type="transmembrane region" description="Helical" evidence="4">
    <location>
        <begin position="1046"/>
        <end position="1067"/>
    </location>
</feature>
<protein>
    <submittedName>
        <fullName evidence="5">MMPL family transporter</fullName>
    </submittedName>
</protein>
<keyword evidence="4" id="KW-0812">Transmembrane</keyword>
<gene>
    <name evidence="5" type="ORF">FRC96_00350</name>
</gene>
<evidence type="ECO:0000256" key="4">
    <source>
        <dbReference type="SAM" id="Phobius"/>
    </source>
</evidence>
<dbReference type="Gene3D" id="3.30.70.1440">
    <property type="entry name" value="Multidrug efflux transporter AcrB pore domain"/>
    <property type="match status" value="1"/>
</dbReference>
<dbReference type="SUPFAM" id="SSF56954">
    <property type="entry name" value="Outer membrane efflux proteins (OEP)"/>
    <property type="match status" value="1"/>
</dbReference>
<feature type="transmembrane region" description="Helical" evidence="4">
    <location>
        <begin position="534"/>
        <end position="553"/>
    </location>
</feature>
<feature type="transmembrane region" description="Helical" evidence="4">
    <location>
        <begin position="469"/>
        <end position="491"/>
    </location>
</feature>